<dbReference type="Gene3D" id="3.40.50.10810">
    <property type="entry name" value="Tandem AAA-ATPase domain"/>
    <property type="match status" value="1"/>
</dbReference>
<dbReference type="InterPro" id="IPR000330">
    <property type="entry name" value="SNF2_N"/>
</dbReference>
<dbReference type="RefSeq" id="WP_006907998.1">
    <property type="nucleotide sequence ID" value="NZ_JH932292.1"/>
</dbReference>
<dbReference type="PANTHER" id="PTHR10799">
    <property type="entry name" value="SNF2/RAD54 HELICASE FAMILY"/>
    <property type="match status" value="1"/>
</dbReference>
<dbReference type="Gene3D" id="3.40.50.300">
    <property type="entry name" value="P-loop containing nucleotide triphosphate hydrolases"/>
    <property type="match status" value="1"/>
</dbReference>
<dbReference type="Pfam" id="PF00176">
    <property type="entry name" value="SNF2-rel_dom"/>
    <property type="match status" value="1"/>
</dbReference>
<comment type="caution">
    <text evidence="3">The sequence shown here is derived from an EMBL/GenBank/DDBJ whole genome shotgun (WGS) entry which is preliminary data.</text>
</comment>
<proteinExistence type="predicted"/>
<protein>
    <recommendedName>
        <fullName evidence="2">Helicase ATP-binding domain-containing protein</fullName>
    </recommendedName>
</protein>
<reference evidence="3 4" key="1">
    <citation type="submission" date="2012-07" db="EMBL/GenBank/DDBJ databases">
        <title>The Genome Sequence of Facklamia hominis CCUG 36813.</title>
        <authorList>
            <consortium name="The Broad Institute Genome Sequencing Platform"/>
            <person name="Earl A."/>
            <person name="Ward D."/>
            <person name="Feldgarden M."/>
            <person name="Gevers D."/>
            <person name="Huys G."/>
            <person name="Walker B."/>
            <person name="Young S.K."/>
            <person name="Zeng Q."/>
            <person name="Gargeya S."/>
            <person name="Fitzgerald M."/>
            <person name="Haas B."/>
            <person name="Abouelleil A."/>
            <person name="Alvarado L."/>
            <person name="Arachchi H.M."/>
            <person name="Berlin A.M."/>
            <person name="Chapman S.B."/>
            <person name="Goldberg J."/>
            <person name="Griggs A."/>
            <person name="Gujja S."/>
            <person name="Hansen M."/>
            <person name="Howarth C."/>
            <person name="Imamovic A."/>
            <person name="Larimer J."/>
            <person name="McCowen C."/>
            <person name="Montmayeur A."/>
            <person name="Murphy C."/>
            <person name="Neiman D."/>
            <person name="Pearson M."/>
            <person name="Priest M."/>
            <person name="Roberts A."/>
            <person name="Saif S."/>
            <person name="Shea T."/>
            <person name="Sisk P."/>
            <person name="Sykes S."/>
            <person name="Wortman J."/>
            <person name="Nusbaum C."/>
            <person name="Birren B."/>
        </authorList>
    </citation>
    <scope>NUCLEOTIDE SEQUENCE [LARGE SCALE GENOMIC DNA]</scope>
    <source>
        <strain evidence="3 4">CCUG 36813</strain>
    </source>
</reference>
<dbReference type="InterPro" id="IPR001650">
    <property type="entry name" value="Helicase_C-like"/>
</dbReference>
<dbReference type="OrthoDB" id="9760715at2"/>
<dbReference type="STRING" id="883111.HMPREF9706_00678"/>
<dbReference type="HOGENOM" id="CLU_029251_0_0_9"/>
<dbReference type="CDD" id="cd18793">
    <property type="entry name" value="SF2_C_SNF"/>
    <property type="match status" value="1"/>
</dbReference>
<dbReference type="GO" id="GO:0016787">
    <property type="term" value="F:hydrolase activity"/>
    <property type="evidence" value="ECO:0007669"/>
    <property type="project" value="UniProtKB-KW"/>
</dbReference>
<keyword evidence="4" id="KW-1185">Reference proteome</keyword>
<sequence>MSSVILHDYQKYCYNFILDHPSSLLLLDMGLGKTLITLTAIDTLKNLFEQSYKVLVIAPLKVAKYTWGDEIDKFDLNLTYSKVLGSERDRMNALNKKADIYLINRENVTWLVDLYRGCWPFDFVVIDELSSFKSSQSKRFKSLRKVMGRVKRFIGLTGTPAPNNLMDLWSQVYLADQGARLGRTITSYRNQYFYPAYANGHIVYKYGLKEGAEQQIYQKLEDLAVSMKAKDVLNLPKRIDNLVKVDLEAKERKLYDQMKRDFLLEVDASEIVAVNAAVLSGKLLQLASGAVYDEGGKVIPIHEEKLEALERIVEEAQGEPILVFYQYKHELDRLKKRFPQAQEIGENIREWNKGEIPILLAHPQSAGHGLNLQQGGHIIVWFSLTWSLEYYQQANARLDRQGQKHPVIVHHLIAEDTLDEAVMESLKHKDQGQERLIQALKAEIGGI</sequence>
<keyword evidence="1" id="KW-0378">Hydrolase</keyword>
<feature type="domain" description="Helicase ATP-binding" evidence="2">
    <location>
        <begin position="14"/>
        <end position="178"/>
    </location>
</feature>
<evidence type="ECO:0000313" key="3">
    <source>
        <dbReference type="EMBL" id="EKB54488.1"/>
    </source>
</evidence>
<evidence type="ECO:0000256" key="1">
    <source>
        <dbReference type="ARBA" id="ARBA00022801"/>
    </source>
</evidence>
<dbReference type="Pfam" id="PF00271">
    <property type="entry name" value="Helicase_C"/>
    <property type="match status" value="1"/>
</dbReference>
<dbReference type="SMART" id="SM00487">
    <property type="entry name" value="DEXDc"/>
    <property type="match status" value="1"/>
</dbReference>
<dbReference type="GO" id="GO:0005524">
    <property type="term" value="F:ATP binding"/>
    <property type="evidence" value="ECO:0007669"/>
    <property type="project" value="InterPro"/>
</dbReference>
<name>K1LWM9_9LACT</name>
<dbReference type="InterPro" id="IPR049730">
    <property type="entry name" value="SNF2/RAD54-like_C"/>
</dbReference>
<dbReference type="InterPro" id="IPR014001">
    <property type="entry name" value="Helicase_ATP-bd"/>
</dbReference>
<evidence type="ECO:0000313" key="4">
    <source>
        <dbReference type="Proteomes" id="UP000004465"/>
    </source>
</evidence>
<dbReference type="Proteomes" id="UP000004465">
    <property type="component" value="Unassembled WGS sequence"/>
</dbReference>
<dbReference type="PATRIC" id="fig|883111.3.peg.680"/>
<dbReference type="InterPro" id="IPR038718">
    <property type="entry name" value="SNF2-like_sf"/>
</dbReference>
<organism evidence="3 4">
    <name type="scientific">Facklamia hominis CCUG 36813</name>
    <dbReference type="NCBI Taxonomy" id="883111"/>
    <lineage>
        <taxon>Bacteria</taxon>
        <taxon>Bacillati</taxon>
        <taxon>Bacillota</taxon>
        <taxon>Bacilli</taxon>
        <taxon>Lactobacillales</taxon>
        <taxon>Aerococcaceae</taxon>
        <taxon>Facklamia</taxon>
    </lineage>
</organism>
<dbReference type="EMBL" id="AGZD01000007">
    <property type="protein sequence ID" value="EKB54488.1"/>
    <property type="molecule type" value="Genomic_DNA"/>
</dbReference>
<accession>K1LWM9</accession>
<dbReference type="InterPro" id="IPR027417">
    <property type="entry name" value="P-loop_NTPase"/>
</dbReference>
<evidence type="ECO:0000259" key="2">
    <source>
        <dbReference type="PROSITE" id="PS51192"/>
    </source>
</evidence>
<dbReference type="PROSITE" id="PS51192">
    <property type="entry name" value="HELICASE_ATP_BIND_1"/>
    <property type="match status" value="1"/>
</dbReference>
<dbReference type="SUPFAM" id="SSF52540">
    <property type="entry name" value="P-loop containing nucleoside triphosphate hydrolases"/>
    <property type="match status" value="2"/>
</dbReference>
<dbReference type="AlphaFoldDB" id="K1LWM9"/>
<gene>
    <name evidence="3" type="ORF">HMPREF9706_00678</name>
</gene>